<keyword evidence="4" id="KW-0418">Kinase</keyword>
<evidence type="ECO:0000256" key="1">
    <source>
        <dbReference type="PROSITE-ProRule" id="PRU10141"/>
    </source>
</evidence>
<keyword evidence="1" id="KW-0067">ATP-binding</keyword>
<dbReference type="GO" id="GO:0016301">
    <property type="term" value="F:kinase activity"/>
    <property type="evidence" value="ECO:0007669"/>
    <property type="project" value="UniProtKB-KW"/>
</dbReference>
<dbReference type="RefSeq" id="WP_167857210.1">
    <property type="nucleotide sequence ID" value="NZ_SIJK02000002.1"/>
</dbReference>
<protein>
    <submittedName>
        <fullName evidence="4">Protein kinase</fullName>
    </submittedName>
</protein>
<keyword evidence="2" id="KW-0175">Coiled coil</keyword>
<dbReference type="PROSITE" id="PS00107">
    <property type="entry name" value="PROTEIN_KINASE_ATP"/>
    <property type="match status" value="1"/>
</dbReference>
<dbReference type="SUPFAM" id="SSF56112">
    <property type="entry name" value="Protein kinase-like (PK-like)"/>
    <property type="match status" value="1"/>
</dbReference>
<evidence type="ECO:0000313" key="4">
    <source>
        <dbReference type="EMBL" id="MBP1464454.1"/>
    </source>
</evidence>
<reference evidence="4 5" key="1">
    <citation type="submission" date="2021-03" db="EMBL/GenBank/DDBJ databases">
        <authorList>
            <person name="Grouzdev D.S."/>
        </authorList>
    </citation>
    <scope>NUCLEOTIDE SEQUENCE [LARGE SCALE GENOMIC DNA]</scope>
    <source>
        <strain evidence="4 5">M50-1</strain>
    </source>
</reference>
<dbReference type="Gene3D" id="1.10.510.10">
    <property type="entry name" value="Transferase(Phosphotransferase) domain 1"/>
    <property type="match status" value="1"/>
</dbReference>
<sequence>MTIHTVTDRETKVTYQTGVVELGAGATAQVWLGTTVDDPRQTVAIKIAHRGMAKEYLADFWSELDLLNLLGKSAVHNCVPWAHKGFSEDDPDRAIIIMEHIGRESLLSKLVNQDDRNLPEELVLESAFQYAQLLMVIHELSYTMRGDRKVADFYLIPQKEGWRLVVLDWNRVRMIPDNAPSQNRAELKRQDIRSFGQIWAEYALGRQIAQLPAVDEINDARWASISRGLRTILSRSVQSRAGWGYQSASELFEDLKWYRGIIRIKEEDSIEALLMDARKIRTDIEQSIFSAPNIKLVNKLLIITDVILSKAQEFDKEEVYKLQTWAEQQASSLHQETIEAIQQIHQCLMVRDNEGAQQIVQTTLQRFQAQSSDSQQAYLRLLRWSLVTHVGTLCDEHRIDAYEQIRSLSDSLMQLEQVIYSFGQPADQVMNSMLRIFTPLEHTINTLPDFVKEKIQPLMHELNLHISLAQVRQKRARGEDFSREQAQVITYWHELEKINRPYAVCLQSENADLDREMSMQMMQNWRQKENQNRQVQLSNAIREVSKALNSTGCWRDLTTEIQALRDQLFHIGSLDDYDQTRNDILSWINEIALINECFITNKISGIIDRHVITSSSPSEEYEYKLLQQRVAKAARAKLEQIRHKVLWPDEIKQAYELIQVLQALPPSIEHNEKELEVWRQELQGINEIREELFKELREIFGEIEVSPEFFLTNLDNVRIDQILEESRSTYFMQLYDRPGMTNLEASYQVETLITARRSARLVYYLNDIAANLIQLATALQEENKRFEESLILSNDILRQAQRFELMLRRPEHTLLIDRAEAYSRRIKSIEEGLSKAKQITDQFNVLSQQVFQHENEILHTIKKQKNIEDQFENIRSKTEDMENKIKLSDSSFSQIENYTNNTLIKLLNIQISHGFYAIRQLNLDKENGAQSFLENAIQISKQLPTDRVRDNIIEQLRGSVNWLETIYRRQDLYEVLRNYLESINLRDLEKADEAFKQFQGLTVNVPSLREHWLITELQDEYRMLCRSRNPEAQQGRFLKRIWPQQ</sequence>
<feature type="coiled-coil region" evidence="2">
    <location>
        <begin position="668"/>
        <end position="695"/>
    </location>
</feature>
<gene>
    <name evidence="4" type="ORF">EYB53_001915</name>
</gene>
<dbReference type="InterPro" id="IPR017441">
    <property type="entry name" value="Protein_kinase_ATP_BS"/>
</dbReference>
<accession>A0ABS4D4U9</accession>
<dbReference type="EMBL" id="SIJK02000002">
    <property type="protein sequence ID" value="MBP1464454.1"/>
    <property type="molecule type" value="Genomic_DNA"/>
</dbReference>
<proteinExistence type="predicted"/>
<evidence type="ECO:0000313" key="5">
    <source>
        <dbReference type="Proteomes" id="UP001193081"/>
    </source>
</evidence>
<organism evidence="4 5">
    <name type="scientific">Candidatus Chloroploca mongolica</name>
    <dbReference type="NCBI Taxonomy" id="2528176"/>
    <lineage>
        <taxon>Bacteria</taxon>
        <taxon>Bacillati</taxon>
        <taxon>Chloroflexota</taxon>
        <taxon>Chloroflexia</taxon>
        <taxon>Chloroflexales</taxon>
        <taxon>Chloroflexineae</taxon>
        <taxon>Oscillochloridaceae</taxon>
        <taxon>Candidatus Chloroploca</taxon>
    </lineage>
</organism>
<dbReference type="InterPro" id="IPR001245">
    <property type="entry name" value="Ser-Thr/Tyr_kinase_cat_dom"/>
</dbReference>
<evidence type="ECO:0000259" key="3">
    <source>
        <dbReference type="PROSITE" id="PS50011"/>
    </source>
</evidence>
<feature type="domain" description="Protein kinase" evidence="3">
    <location>
        <begin position="16"/>
        <end position="294"/>
    </location>
</feature>
<dbReference type="Pfam" id="PF07714">
    <property type="entry name" value="PK_Tyr_Ser-Thr"/>
    <property type="match status" value="1"/>
</dbReference>
<comment type="caution">
    <text evidence="4">The sequence shown here is derived from an EMBL/GenBank/DDBJ whole genome shotgun (WGS) entry which is preliminary data.</text>
</comment>
<keyword evidence="1" id="KW-0547">Nucleotide-binding</keyword>
<dbReference type="Proteomes" id="UP001193081">
    <property type="component" value="Unassembled WGS sequence"/>
</dbReference>
<dbReference type="PROSITE" id="PS50011">
    <property type="entry name" value="PROTEIN_KINASE_DOM"/>
    <property type="match status" value="1"/>
</dbReference>
<name>A0ABS4D4U9_9CHLR</name>
<evidence type="ECO:0000256" key="2">
    <source>
        <dbReference type="SAM" id="Coils"/>
    </source>
</evidence>
<keyword evidence="4" id="KW-0808">Transferase</keyword>
<feature type="binding site" evidence="1">
    <location>
        <position position="46"/>
    </location>
    <ligand>
        <name>ATP</name>
        <dbReference type="ChEBI" id="CHEBI:30616"/>
    </ligand>
</feature>
<dbReference type="InterPro" id="IPR011009">
    <property type="entry name" value="Kinase-like_dom_sf"/>
</dbReference>
<dbReference type="InterPro" id="IPR000719">
    <property type="entry name" value="Prot_kinase_dom"/>
</dbReference>
<keyword evidence="5" id="KW-1185">Reference proteome</keyword>